<evidence type="ECO:0000256" key="1">
    <source>
        <dbReference type="SAM" id="Phobius"/>
    </source>
</evidence>
<keyword evidence="1" id="KW-0472">Membrane</keyword>
<reference evidence="2 3" key="1">
    <citation type="submission" date="2015-06" db="EMBL/GenBank/DDBJ databases">
        <title>Draft genome sequence of an Antarctic Pseudomonas sp. strain KG01 with full potential for biotechnological applications.</title>
        <authorList>
            <person name="Pavlov M.S."/>
            <person name="Lira F."/>
            <person name="Martinez J.L."/>
            <person name="Marshall S.H."/>
        </authorList>
    </citation>
    <scope>NUCLEOTIDE SEQUENCE [LARGE SCALE GENOMIC DNA]</scope>
    <source>
        <strain evidence="2 3">KG01</strain>
    </source>
</reference>
<keyword evidence="1" id="KW-0812">Transmembrane</keyword>
<sequence length="157" mass="18086">MKPLNIRWAFTWSGLVVILVILHIIYSAQSSRQILQGTFFASGVLIMSSGAVYDSSQRLQSHGYKLHDFEAINKNSQDFSLTQVSSLFGNARFVTNQERDGEWIKDKINIDRDIAFNYAYYSNEFSRLSLYKIKARIGSQCFYVKELETVRCFGAER</sequence>
<dbReference type="EMBL" id="LFMW01000021">
    <property type="protein sequence ID" value="KMT52952.1"/>
    <property type="molecule type" value="Genomic_DNA"/>
</dbReference>
<evidence type="ECO:0000313" key="2">
    <source>
        <dbReference type="EMBL" id="KMT52952.1"/>
    </source>
</evidence>
<comment type="caution">
    <text evidence="2">The sequence shown here is derived from an EMBL/GenBank/DDBJ whole genome shotgun (WGS) entry which is preliminary data.</text>
</comment>
<evidence type="ECO:0000313" key="3">
    <source>
        <dbReference type="Proteomes" id="UP000037551"/>
    </source>
</evidence>
<name>A0A0J8FRS5_9PSED</name>
<protein>
    <submittedName>
        <fullName evidence="2">Uncharacterized protein</fullName>
    </submittedName>
</protein>
<organism evidence="2 3">
    <name type="scientific">Pseudomonas fildesensis</name>
    <dbReference type="NCBI Taxonomy" id="1674920"/>
    <lineage>
        <taxon>Bacteria</taxon>
        <taxon>Pseudomonadati</taxon>
        <taxon>Pseudomonadota</taxon>
        <taxon>Gammaproteobacteria</taxon>
        <taxon>Pseudomonadales</taxon>
        <taxon>Pseudomonadaceae</taxon>
        <taxon>Pseudomonas</taxon>
    </lineage>
</organism>
<dbReference type="Proteomes" id="UP000037551">
    <property type="component" value="Unassembled WGS sequence"/>
</dbReference>
<dbReference type="PATRIC" id="fig|1674920.3.peg.3487"/>
<keyword evidence="3" id="KW-1185">Reference proteome</keyword>
<keyword evidence="1" id="KW-1133">Transmembrane helix</keyword>
<feature type="transmembrane region" description="Helical" evidence="1">
    <location>
        <begin position="9"/>
        <end position="28"/>
    </location>
</feature>
<dbReference type="AlphaFoldDB" id="A0A0J8FRS5"/>
<accession>A0A0J8FRS5</accession>
<proteinExistence type="predicted"/>
<gene>
    <name evidence="2" type="ORF">ACR52_25290</name>
</gene>